<evidence type="ECO:0000313" key="3">
    <source>
        <dbReference type="EMBL" id="QDU61364.1"/>
    </source>
</evidence>
<keyword evidence="1" id="KW-1133">Transmembrane helix</keyword>
<sequence length="357" mass="38021">MRTVYQRPRRGSRSGFTLVELLVVIAIIGVLVALLLPAVQQAREAARRAQCQGNMRQFGVAMANYHDAHQCFPPGVVRRDGINNDMLDSTANWGWGAFLLPYLDQVSLAEQLNYDKRSFKNALADPDTLAKMQHPLSVFRCPSDPNNGLTNFRKIPVPGGPPVRAYGGGTNVIPVSLSNYVGASSSSTSSWGDGDPDTVGGLTRGNGMFLSPGVTPASHAHLGGCRRAREITDGLSKTVAIGERASLLPNRATGGSLNCAAGVVYGVADIQHYTLRGDHGLLDTLFAGKRGINPANEDECRIGVSSLHAGGVHFVFADGSVRFISENIDHDPSNNAVDSTYEALIGINDGSLLVNEL</sequence>
<dbReference type="AlphaFoldDB" id="A0A518B349"/>
<name>A0A518B349_9BACT</name>
<keyword evidence="1" id="KW-0472">Membrane</keyword>
<protein>
    <submittedName>
        <fullName evidence="3">Type II secretion system protein G</fullName>
    </submittedName>
</protein>
<dbReference type="Pfam" id="PF07963">
    <property type="entry name" value="N_methyl"/>
    <property type="match status" value="1"/>
</dbReference>
<dbReference type="InterPro" id="IPR027558">
    <property type="entry name" value="Pre_pil_HX9DG_C"/>
</dbReference>
<evidence type="ECO:0000256" key="1">
    <source>
        <dbReference type="SAM" id="Phobius"/>
    </source>
</evidence>
<dbReference type="Proteomes" id="UP000317093">
    <property type="component" value="Chromosome"/>
</dbReference>
<dbReference type="NCBIfam" id="TIGR04294">
    <property type="entry name" value="pre_pil_HX9DG"/>
    <property type="match status" value="1"/>
</dbReference>
<dbReference type="InterPro" id="IPR012902">
    <property type="entry name" value="N_methyl_site"/>
</dbReference>
<dbReference type="Gene3D" id="3.30.700.10">
    <property type="entry name" value="Glycoprotein, Type 4 Pilin"/>
    <property type="match status" value="1"/>
</dbReference>
<dbReference type="OrthoDB" id="255848at2"/>
<accession>A0A518B349</accession>
<dbReference type="EMBL" id="CP036279">
    <property type="protein sequence ID" value="QDU61364.1"/>
    <property type="molecule type" value="Genomic_DNA"/>
</dbReference>
<dbReference type="KEGG" id="knv:Pan216_22200"/>
<dbReference type="InterPro" id="IPR045584">
    <property type="entry name" value="Pilin-like"/>
</dbReference>
<dbReference type="PROSITE" id="PS00409">
    <property type="entry name" value="PROKAR_NTER_METHYL"/>
    <property type="match status" value="1"/>
</dbReference>
<dbReference type="PANTHER" id="PTHR30093">
    <property type="entry name" value="GENERAL SECRETION PATHWAY PROTEIN G"/>
    <property type="match status" value="1"/>
</dbReference>
<dbReference type="SUPFAM" id="SSF54523">
    <property type="entry name" value="Pili subunits"/>
    <property type="match status" value="1"/>
</dbReference>
<keyword evidence="1" id="KW-0812">Transmembrane</keyword>
<dbReference type="InterPro" id="IPR011453">
    <property type="entry name" value="DUF1559"/>
</dbReference>
<reference evidence="3 4" key="1">
    <citation type="submission" date="2019-02" db="EMBL/GenBank/DDBJ databases">
        <title>Deep-cultivation of Planctomycetes and their phenomic and genomic characterization uncovers novel biology.</title>
        <authorList>
            <person name="Wiegand S."/>
            <person name="Jogler M."/>
            <person name="Boedeker C."/>
            <person name="Pinto D."/>
            <person name="Vollmers J."/>
            <person name="Rivas-Marin E."/>
            <person name="Kohn T."/>
            <person name="Peeters S.H."/>
            <person name="Heuer A."/>
            <person name="Rast P."/>
            <person name="Oberbeckmann S."/>
            <person name="Bunk B."/>
            <person name="Jeske O."/>
            <person name="Meyerdierks A."/>
            <person name="Storesund J.E."/>
            <person name="Kallscheuer N."/>
            <person name="Luecker S."/>
            <person name="Lage O.M."/>
            <person name="Pohl T."/>
            <person name="Merkel B.J."/>
            <person name="Hornburger P."/>
            <person name="Mueller R.-W."/>
            <person name="Bruemmer F."/>
            <person name="Labrenz M."/>
            <person name="Spormann A.M."/>
            <person name="Op den Camp H."/>
            <person name="Overmann J."/>
            <person name="Amann R."/>
            <person name="Jetten M.S.M."/>
            <person name="Mascher T."/>
            <person name="Medema M.H."/>
            <person name="Devos D.P."/>
            <person name="Kaster A.-K."/>
            <person name="Ovreas L."/>
            <person name="Rohde M."/>
            <person name="Galperin M.Y."/>
            <person name="Jogler C."/>
        </authorList>
    </citation>
    <scope>NUCLEOTIDE SEQUENCE [LARGE SCALE GENOMIC DNA]</scope>
    <source>
        <strain evidence="3 4">Pan216</strain>
    </source>
</reference>
<evidence type="ECO:0000313" key="4">
    <source>
        <dbReference type="Proteomes" id="UP000317093"/>
    </source>
</evidence>
<evidence type="ECO:0000259" key="2">
    <source>
        <dbReference type="Pfam" id="PF07596"/>
    </source>
</evidence>
<keyword evidence="4" id="KW-1185">Reference proteome</keyword>
<dbReference type="NCBIfam" id="TIGR02532">
    <property type="entry name" value="IV_pilin_GFxxxE"/>
    <property type="match status" value="1"/>
</dbReference>
<feature type="transmembrane region" description="Helical" evidence="1">
    <location>
        <begin position="21"/>
        <end position="39"/>
    </location>
</feature>
<organism evidence="3 4">
    <name type="scientific">Kolteria novifilia</name>
    <dbReference type="NCBI Taxonomy" id="2527975"/>
    <lineage>
        <taxon>Bacteria</taxon>
        <taxon>Pseudomonadati</taxon>
        <taxon>Planctomycetota</taxon>
        <taxon>Planctomycetia</taxon>
        <taxon>Kolteriales</taxon>
        <taxon>Kolteriaceae</taxon>
        <taxon>Kolteria</taxon>
    </lineage>
</organism>
<feature type="domain" description="DUF1559" evidence="2">
    <location>
        <begin position="40"/>
        <end position="330"/>
    </location>
</feature>
<gene>
    <name evidence="3" type="primary">xcpT_11</name>
    <name evidence="3" type="ORF">Pan216_22200</name>
</gene>
<proteinExistence type="predicted"/>
<dbReference type="RefSeq" id="WP_145257964.1">
    <property type="nucleotide sequence ID" value="NZ_CP036279.1"/>
</dbReference>
<dbReference type="Pfam" id="PF07596">
    <property type="entry name" value="SBP_bac_10"/>
    <property type="match status" value="1"/>
</dbReference>
<dbReference type="PANTHER" id="PTHR30093:SF2">
    <property type="entry name" value="TYPE II SECRETION SYSTEM PROTEIN H"/>
    <property type="match status" value="1"/>
</dbReference>